<feature type="domain" description="Mechanosensitive ion channel transmembrane helices 2/3" evidence="10">
    <location>
        <begin position="135"/>
        <end position="176"/>
    </location>
</feature>
<keyword evidence="5 7" id="KW-1133">Transmembrane helix</keyword>
<dbReference type="InterPro" id="IPR011066">
    <property type="entry name" value="MscS_channel_C_sf"/>
</dbReference>
<comment type="subcellular location">
    <subcellularLocation>
        <location evidence="1">Cell membrane</location>
        <topology evidence="1">Multi-pass membrane protein</topology>
    </subcellularLocation>
</comment>
<proteinExistence type="inferred from homology"/>
<dbReference type="Pfam" id="PF21082">
    <property type="entry name" value="MS_channel_3rd"/>
    <property type="match status" value="1"/>
</dbReference>
<evidence type="ECO:0000259" key="8">
    <source>
        <dbReference type="Pfam" id="PF00924"/>
    </source>
</evidence>
<dbReference type="EMBL" id="NPDU01000017">
    <property type="protein sequence ID" value="PJZ62411.1"/>
    <property type="molecule type" value="Genomic_DNA"/>
</dbReference>
<keyword evidence="13" id="KW-1185">Reference proteome</keyword>
<dbReference type="InterPro" id="IPR049278">
    <property type="entry name" value="MS_channel_C"/>
</dbReference>
<evidence type="ECO:0000259" key="9">
    <source>
        <dbReference type="Pfam" id="PF21082"/>
    </source>
</evidence>
<feature type="transmembrane region" description="Helical" evidence="7">
    <location>
        <begin position="125"/>
        <end position="150"/>
    </location>
</feature>
<name>A0A2M9YRV3_9LEPT</name>
<feature type="transmembrane region" description="Helical" evidence="7">
    <location>
        <begin position="156"/>
        <end position="175"/>
    </location>
</feature>
<dbReference type="SUPFAM" id="SSF82689">
    <property type="entry name" value="Mechanosensitive channel protein MscS (YggB), C-terminal domain"/>
    <property type="match status" value="1"/>
</dbReference>
<dbReference type="InterPro" id="IPR010920">
    <property type="entry name" value="LSM_dom_sf"/>
</dbReference>
<evidence type="ECO:0000259" key="10">
    <source>
        <dbReference type="Pfam" id="PF21088"/>
    </source>
</evidence>
<dbReference type="SUPFAM" id="SSF50182">
    <property type="entry name" value="Sm-like ribonucleoproteins"/>
    <property type="match status" value="1"/>
</dbReference>
<dbReference type="InterPro" id="IPR049142">
    <property type="entry name" value="MS_channel_1st"/>
</dbReference>
<evidence type="ECO:0000256" key="7">
    <source>
        <dbReference type="SAM" id="Phobius"/>
    </source>
</evidence>
<dbReference type="GO" id="GO:0005886">
    <property type="term" value="C:plasma membrane"/>
    <property type="evidence" value="ECO:0007669"/>
    <property type="project" value="UniProtKB-SubCell"/>
</dbReference>
<dbReference type="PANTHER" id="PTHR30566">
    <property type="entry name" value="YNAI-RELATED MECHANOSENSITIVE ION CHANNEL"/>
    <property type="match status" value="1"/>
</dbReference>
<evidence type="ECO:0000313" key="12">
    <source>
        <dbReference type="EMBL" id="PJZ62411.1"/>
    </source>
</evidence>
<dbReference type="Pfam" id="PF21088">
    <property type="entry name" value="MS_channel_1st"/>
    <property type="match status" value="1"/>
</dbReference>
<keyword evidence="6 7" id="KW-0472">Membrane</keyword>
<dbReference type="Proteomes" id="UP000232149">
    <property type="component" value="Unassembled WGS sequence"/>
</dbReference>
<feature type="domain" description="Mechanosensitive ion channel MscS" evidence="8">
    <location>
        <begin position="178"/>
        <end position="244"/>
    </location>
</feature>
<comment type="similarity">
    <text evidence="2">Belongs to the MscS (TC 1.A.23) family.</text>
</comment>
<evidence type="ECO:0000256" key="4">
    <source>
        <dbReference type="ARBA" id="ARBA00022692"/>
    </source>
</evidence>
<organism evidence="11 14">
    <name type="scientific">Leptospira adleri</name>
    <dbReference type="NCBI Taxonomy" id="2023186"/>
    <lineage>
        <taxon>Bacteria</taxon>
        <taxon>Pseudomonadati</taxon>
        <taxon>Spirochaetota</taxon>
        <taxon>Spirochaetia</taxon>
        <taxon>Leptospirales</taxon>
        <taxon>Leptospiraceae</taxon>
        <taxon>Leptospira</taxon>
    </lineage>
</organism>
<feature type="transmembrane region" description="Helical" evidence="7">
    <location>
        <begin position="61"/>
        <end position="79"/>
    </location>
</feature>
<keyword evidence="3" id="KW-1003">Cell membrane</keyword>
<dbReference type="SUPFAM" id="SSF82861">
    <property type="entry name" value="Mechanosensitive channel protein MscS (YggB), transmembrane region"/>
    <property type="match status" value="1"/>
</dbReference>
<evidence type="ECO:0000313" key="13">
    <source>
        <dbReference type="Proteomes" id="UP000232149"/>
    </source>
</evidence>
<dbReference type="RefSeq" id="WP_100785045.1">
    <property type="nucleotide sequence ID" value="NZ_NPDU01000017.1"/>
</dbReference>
<sequence>MDWNHLLTPFSKDFFLELGTSAGIFIFVLLFGYVIGDRIVPRLSGILFQNKIQSSHPLYKAGRRIVRLLFFLLASYLFLRFLKLSENVGDFLFLSFRIAAIILLTFSLVRLFSAVFETYSEMTEGLLSSASIISNVIRITLFAIGVLLILQSLGISVAPILGALGVGGLAVALGLQPTLSNLFSGLSILMGKQLKKGDYVRLQGDGLEGYVQDITWRSTTIRRFNNSTIIVPNSVMSSSVFTNFDLPSKELSITIESGVAYRSDLEKVESIAVETAKEVLKQFYKTGTDKEVSFTYQRFGENSIDFKITLPSFEFTDQFTIKHEYIKRIHSRFQKEGIELRFQTKKEI</sequence>
<dbReference type="Gene3D" id="3.30.70.100">
    <property type="match status" value="1"/>
</dbReference>
<accession>A0A2M9YRV3</accession>
<dbReference type="PANTHER" id="PTHR30566:SF25">
    <property type="entry name" value="INNER MEMBRANE PROTEIN"/>
    <property type="match status" value="1"/>
</dbReference>
<comment type="caution">
    <text evidence="11">The sequence shown here is derived from an EMBL/GenBank/DDBJ whole genome shotgun (WGS) entry which is preliminary data.</text>
</comment>
<dbReference type="EMBL" id="NPDV01000004">
    <property type="protein sequence ID" value="PJZ54275.1"/>
    <property type="molecule type" value="Genomic_DNA"/>
</dbReference>
<dbReference type="Gene3D" id="2.30.30.60">
    <property type="match status" value="1"/>
</dbReference>
<dbReference type="GO" id="GO:0008381">
    <property type="term" value="F:mechanosensitive monoatomic ion channel activity"/>
    <property type="evidence" value="ECO:0007669"/>
    <property type="project" value="UniProtKB-ARBA"/>
</dbReference>
<feature type="transmembrane region" description="Helical" evidence="7">
    <location>
        <begin position="20"/>
        <end position="40"/>
    </location>
</feature>
<keyword evidence="4 7" id="KW-0812">Transmembrane</keyword>
<dbReference type="InterPro" id="IPR011014">
    <property type="entry name" value="MscS_channel_TM-2"/>
</dbReference>
<dbReference type="Pfam" id="PF00924">
    <property type="entry name" value="MS_channel_2nd"/>
    <property type="match status" value="1"/>
</dbReference>
<reference evidence="13 14" key="1">
    <citation type="submission" date="2017-07" db="EMBL/GenBank/DDBJ databases">
        <title>Leptospira spp. isolated from tropical soils.</title>
        <authorList>
            <person name="Thibeaux R."/>
            <person name="Iraola G."/>
            <person name="Ferres I."/>
            <person name="Bierque E."/>
            <person name="Girault D."/>
            <person name="Soupe-Gilbert M.-E."/>
            <person name="Picardeau M."/>
            <person name="Goarant C."/>
        </authorList>
    </citation>
    <scope>NUCLEOTIDE SEQUENCE [LARGE SCALE GENOMIC DNA]</scope>
    <source>
        <strain evidence="11 14">FH2-B-C1</strain>
        <strain evidence="12 13">FH2-B-D1</strain>
    </source>
</reference>
<evidence type="ECO:0000256" key="5">
    <source>
        <dbReference type="ARBA" id="ARBA00022989"/>
    </source>
</evidence>
<evidence type="ECO:0000256" key="1">
    <source>
        <dbReference type="ARBA" id="ARBA00004651"/>
    </source>
</evidence>
<evidence type="ECO:0000313" key="14">
    <source>
        <dbReference type="Proteomes" id="UP000232188"/>
    </source>
</evidence>
<dbReference type="InterPro" id="IPR006685">
    <property type="entry name" value="MscS_channel_2nd"/>
</dbReference>
<evidence type="ECO:0000313" key="11">
    <source>
        <dbReference type="EMBL" id="PJZ54275.1"/>
    </source>
</evidence>
<feature type="transmembrane region" description="Helical" evidence="7">
    <location>
        <begin position="91"/>
        <end position="113"/>
    </location>
</feature>
<dbReference type="InterPro" id="IPR023408">
    <property type="entry name" value="MscS_beta-dom_sf"/>
</dbReference>
<dbReference type="AlphaFoldDB" id="A0A2M9YRV3"/>
<protein>
    <submittedName>
        <fullName evidence="11">Mechanosensitive ion channel protein</fullName>
    </submittedName>
</protein>
<evidence type="ECO:0000256" key="6">
    <source>
        <dbReference type="ARBA" id="ARBA00023136"/>
    </source>
</evidence>
<gene>
    <name evidence="12" type="ORF">CH376_08470</name>
    <name evidence="11" type="ORF">CH380_06860</name>
</gene>
<dbReference type="Proteomes" id="UP000232188">
    <property type="component" value="Unassembled WGS sequence"/>
</dbReference>
<dbReference type="Gene3D" id="1.10.287.1260">
    <property type="match status" value="1"/>
</dbReference>
<evidence type="ECO:0000256" key="3">
    <source>
        <dbReference type="ARBA" id="ARBA00022475"/>
    </source>
</evidence>
<feature type="domain" description="Mechanosensitive ion channel MscS C-terminal" evidence="9">
    <location>
        <begin position="254"/>
        <end position="340"/>
    </location>
</feature>
<evidence type="ECO:0000256" key="2">
    <source>
        <dbReference type="ARBA" id="ARBA00008017"/>
    </source>
</evidence>